<feature type="compositionally biased region" description="Basic residues" evidence="1">
    <location>
        <begin position="1"/>
        <end position="10"/>
    </location>
</feature>
<dbReference type="EnsemblMetazoa" id="CJA28493.1">
    <property type="protein sequence ID" value="CJA28493.1"/>
    <property type="gene ID" value="WBGene00184067"/>
</dbReference>
<reference evidence="3" key="1">
    <citation type="submission" date="2010-08" db="EMBL/GenBank/DDBJ databases">
        <authorList>
            <consortium name="Caenorhabditis japonica Sequencing Consortium"/>
            <person name="Wilson R.K."/>
        </authorList>
    </citation>
    <scope>NUCLEOTIDE SEQUENCE [LARGE SCALE GENOMIC DNA]</scope>
    <source>
        <strain evidence="3">DF5081</strain>
    </source>
</reference>
<evidence type="ECO:0000313" key="3">
    <source>
        <dbReference type="Proteomes" id="UP000005237"/>
    </source>
</evidence>
<keyword evidence="3" id="KW-1185">Reference proteome</keyword>
<accession>A0A8R1EBE0</accession>
<sequence length="206" mass="21999">QHVSQQHHHQQSAQSQQNQQQPMTIRQVGAGSAPTMHPDVGPSSSNPNQPMGAPPPSGHQGPPMQPTIQRRTASGPNVQFLQQGQIPQGQGQSYMVVPSSSSANVEGRVQYVQQGRGGYANTLVMRGNGRVVRPTGAPMQQRVFIAPERQYTIPSGVPVRVMPSNQQRMMPGQRRNPPAPGTVAAMVLPARNGGGAGGVPQMRTMQ</sequence>
<name>A0A8R1EBE0_CAEJA</name>
<dbReference type="Proteomes" id="UP000005237">
    <property type="component" value="Unassembled WGS sequence"/>
</dbReference>
<evidence type="ECO:0000313" key="2">
    <source>
        <dbReference type="EnsemblMetazoa" id="CJA28493.1"/>
    </source>
</evidence>
<feature type="region of interest" description="Disordered" evidence="1">
    <location>
        <begin position="1"/>
        <end position="70"/>
    </location>
</feature>
<proteinExistence type="predicted"/>
<reference evidence="2" key="2">
    <citation type="submission" date="2022-06" db="UniProtKB">
        <authorList>
            <consortium name="EnsemblMetazoa"/>
        </authorList>
    </citation>
    <scope>IDENTIFICATION</scope>
    <source>
        <strain evidence="2">DF5081</strain>
    </source>
</reference>
<feature type="compositionally biased region" description="Low complexity" evidence="1">
    <location>
        <begin position="11"/>
        <end position="21"/>
    </location>
</feature>
<dbReference type="AlphaFoldDB" id="A0A8R1EBE0"/>
<organism evidence="2 3">
    <name type="scientific">Caenorhabditis japonica</name>
    <dbReference type="NCBI Taxonomy" id="281687"/>
    <lineage>
        <taxon>Eukaryota</taxon>
        <taxon>Metazoa</taxon>
        <taxon>Ecdysozoa</taxon>
        <taxon>Nematoda</taxon>
        <taxon>Chromadorea</taxon>
        <taxon>Rhabditida</taxon>
        <taxon>Rhabditina</taxon>
        <taxon>Rhabditomorpha</taxon>
        <taxon>Rhabditoidea</taxon>
        <taxon>Rhabditidae</taxon>
        <taxon>Peloderinae</taxon>
        <taxon>Caenorhabditis</taxon>
    </lineage>
</organism>
<protein>
    <submittedName>
        <fullName evidence="2">Uncharacterized protein</fullName>
    </submittedName>
</protein>
<evidence type="ECO:0000256" key="1">
    <source>
        <dbReference type="SAM" id="MobiDB-lite"/>
    </source>
</evidence>